<evidence type="ECO:0000256" key="2">
    <source>
        <dbReference type="ARBA" id="ARBA00005808"/>
    </source>
</evidence>
<evidence type="ECO:0000256" key="6">
    <source>
        <dbReference type="ARBA" id="ARBA00023136"/>
    </source>
</evidence>
<protein>
    <submittedName>
        <fullName evidence="9">Sodium-dependent phosphate transport protein 2B</fullName>
    </submittedName>
</protein>
<feature type="region of interest" description="Disordered" evidence="7">
    <location>
        <begin position="134"/>
        <end position="163"/>
    </location>
</feature>
<dbReference type="AlphaFoldDB" id="A0A5N5TIV6"/>
<dbReference type="PANTHER" id="PTHR10010:SF46">
    <property type="entry name" value="SODIUM-DEPENDENT PHOSPHATE TRANSPORT PROTEIN 2B"/>
    <property type="match status" value="1"/>
</dbReference>
<organism evidence="9 10">
    <name type="scientific">Armadillidium nasatum</name>
    <dbReference type="NCBI Taxonomy" id="96803"/>
    <lineage>
        <taxon>Eukaryota</taxon>
        <taxon>Metazoa</taxon>
        <taxon>Ecdysozoa</taxon>
        <taxon>Arthropoda</taxon>
        <taxon>Crustacea</taxon>
        <taxon>Multicrustacea</taxon>
        <taxon>Malacostraca</taxon>
        <taxon>Eumalacostraca</taxon>
        <taxon>Peracarida</taxon>
        <taxon>Isopoda</taxon>
        <taxon>Oniscidea</taxon>
        <taxon>Crinocheta</taxon>
        <taxon>Armadillidiidae</taxon>
        <taxon>Armadillidium</taxon>
    </lineage>
</organism>
<sequence>MGIIALVHLFFNVLGILIFYPIPFMRFPIPMCKFLGNITAKYRWFAVVYILAMFLLIPCFLLVLRAAGVEVFWTVIGLFILLGLIILAINIIQKKKPSVLPPLLQDWNFLPSYLRSLEPYDKIISSVFPCGAKPEETNTSSELTRVASTRPLGPTNSFDSGIDTEKRLTQNL</sequence>
<proteinExistence type="inferred from homology"/>
<name>A0A5N5TIV6_9CRUS</name>
<dbReference type="GO" id="GO:0044341">
    <property type="term" value="P:sodium-dependent phosphate transport"/>
    <property type="evidence" value="ECO:0007669"/>
    <property type="project" value="InterPro"/>
</dbReference>
<feature type="transmembrane region" description="Helical" evidence="8">
    <location>
        <begin position="44"/>
        <end position="65"/>
    </location>
</feature>
<dbReference type="InterPro" id="IPR003841">
    <property type="entry name" value="Na/Pi_transpt"/>
</dbReference>
<dbReference type="Proteomes" id="UP000326759">
    <property type="component" value="Unassembled WGS sequence"/>
</dbReference>
<evidence type="ECO:0000313" key="10">
    <source>
        <dbReference type="Proteomes" id="UP000326759"/>
    </source>
</evidence>
<keyword evidence="6 8" id="KW-0472">Membrane</keyword>
<dbReference type="GO" id="GO:0005436">
    <property type="term" value="F:sodium:phosphate symporter activity"/>
    <property type="evidence" value="ECO:0007669"/>
    <property type="project" value="InterPro"/>
</dbReference>
<evidence type="ECO:0000256" key="8">
    <source>
        <dbReference type="SAM" id="Phobius"/>
    </source>
</evidence>
<keyword evidence="5 8" id="KW-1133">Transmembrane helix</keyword>
<evidence type="ECO:0000256" key="5">
    <source>
        <dbReference type="ARBA" id="ARBA00022989"/>
    </source>
</evidence>
<comment type="caution">
    <text evidence="9">The sequence shown here is derived from an EMBL/GenBank/DDBJ whole genome shotgun (WGS) entry which is preliminary data.</text>
</comment>
<dbReference type="PANTHER" id="PTHR10010">
    <property type="entry name" value="SOLUTE CARRIER FAMILY 34 SODIUM PHOSPHATE , MEMBER 2-RELATED"/>
    <property type="match status" value="1"/>
</dbReference>
<accession>A0A5N5TIV6</accession>
<feature type="compositionally biased region" description="Polar residues" evidence="7">
    <location>
        <begin position="137"/>
        <end position="147"/>
    </location>
</feature>
<keyword evidence="4 8" id="KW-0812">Transmembrane</keyword>
<dbReference type="OrthoDB" id="76259at2759"/>
<dbReference type="EMBL" id="SEYY01000916">
    <property type="protein sequence ID" value="KAB7506258.1"/>
    <property type="molecule type" value="Genomic_DNA"/>
</dbReference>
<reference evidence="9 10" key="1">
    <citation type="journal article" date="2019" name="PLoS Biol.">
        <title>Sex chromosomes control vertical transmission of feminizing Wolbachia symbionts in an isopod.</title>
        <authorList>
            <person name="Becking T."/>
            <person name="Chebbi M.A."/>
            <person name="Giraud I."/>
            <person name="Moumen B."/>
            <person name="Laverre T."/>
            <person name="Caubet Y."/>
            <person name="Peccoud J."/>
            <person name="Gilbert C."/>
            <person name="Cordaux R."/>
        </authorList>
    </citation>
    <scope>NUCLEOTIDE SEQUENCE [LARGE SCALE GENOMIC DNA]</scope>
    <source>
        <strain evidence="9">ANa2</strain>
        <tissue evidence="9">Whole body excluding digestive tract and cuticle</tissue>
    </source>
</reference>
<evidence type="ECO:0000256" key="4">
    <source>
        <dbReference type="ARBA" id="ARBA00022692"/>
    </source>
</evidence>
<feature type="transmembrane region" description="Helical" evidence="8">
    <location>
        <begin position="6"/>
        <end position="23"/>
    </location>
</feature>
<evidence type="ECO:0000256" key="7">
    <source>
        <dbReference type="SAM" id="MobiDB-lite"/>
    </source>
</evidence>
<evidence type="ECO:0000313" key="9">
    <source>
        <dbReference type="EMBL" id="KAB7506258.1"/>
    </source>
</evidence>
<keyword evidence="10" id="KW-1185">Reference proteome</keyword>
<dbReference type="GO" id="GO:0016324">
    <property type="term" value="C:apical plasma membrane"/>
    <property type="evidence" value="ECO:0007669"/>
    <property type="project" value="UniProtKB-SubCell"/>
</dbReference>
<feature type="transmembrane region" description="Helical" evidence="8">
    <location>
        <begin position="71"/>
        <end position="92"/>
    </location>
</feature>
<evidence type="ECO:0000256" key="3">
    <source>
        <dbReference type="ARBA" id="ARBA00022475"/>
    </source>
</evidence>
<comment type="similarity">
    <text evidence="2">Belongs to the SLC34A transporter family.</text>
</comment>
<keyword evidence="3" id="KW-1003">Cell membrane</keyword>
<comment type="subcellular location">
    <subcellularLocation>
        <location evidence="1">Apical cell membrane</location>
        <topology evidence="1">Multi-pass membrane protein</topology>
    </subcellularLocation>
</comment>
<evidence type="ECO:0000256" key="1">
    <source>
        <dbReference type="ARBA" id="ARBA00004424"/>
    </source>
</evidence>
<gene>
    <name evidence="9" type="ORF">Anas_00992</name>
</gene>